<dbReference type="AlphaFoldDB" id="A0A1D1W4Y5"/>
<evidence type="ECO:0000256" key="2">
    <source>
        <dbReference type="ARBA" id="ARBA00006427"/>
    </source>
</evidence>
<evidence type="ECO:0000259" key="4">
    <source>
        <dbReference type="Pfam" id="PF12333"/>
    </source>
</evidence>
<comment type="caution">
    <text evidence="5">The sequence shown here is derived from an EMBL/GenBank/DDBJ whole genome shotgun (WGS) entry which is preliminary data.</text>
</comment>
<dbReference type="Gene3D" id="1.25.10.10">
    <property type="entry name" value="Leucine-rich Repeat Variant"/>
    <property type="match status" value="1"/>
</dbReference>
<proteinExistence type="inferred from homology"/>
<protein>
    <recommendedName>
        <fullName evidence="4">Pre-rRNA-processing protein Ipi1 N-terminal domain-containing protein</fullName>
    </recommendedName>
</protein>
<dbReference type="GO" id="GO:0005634">
    <property type="term" value="C:nucleus"/>
    <property type="evidence" value="ECO:0007669"/>
    <property type="project" value="UniProtKB-SubCell"/>
</dbReference>
<gene>
    <name evidence="5" type="primary">RvY_17095-1</name>
    <name evidence="5" type="synonym">RvY_17095.1</name>
    <name evidence="5" type="ORF">RvY_17095</name>
</gene>
<dbReference type="PANTHER" id="PTHR16056">
    <property type="entry name" value="REGULATOR OF MICROTUBULE DYNAMICS PROTEIN"/>
    <property type="match status" value="1"/>
</dbReference>
<dbReference type="EMBL" id="BDGG01000014">
    <property type="protein sequence ID" value="GAV07228.1"/>
    <property type="molecule type" value="Genomic_DNA"/>
</dbReference>
<keyword evidence="3" id="KW-0539">Nucleus</keyword>
<organism evidence="5 6">
    <name type="scientific">Ramazzottius varieornatus</name>
    <name type="common">Water bear</name>
    <name type="synonym">Tardigrade</name>
    <dbReference type="NCBI Taxonomy" id="947166"/>
    <lineage>
        <taxon>Eukaryota</taxon>
        <taxon>Metazoa</taxon>
        <taxon>Ecdysozoa</taxon>
        <taxon>Tardigrada</taxon>
        <taxon>Eutardigrada</taxon>
        <taxon>Parachela</taxon>
        <taxon>Hypsibioidea</taxon>
        <taxon>Ramazzottiidae</taxon>
        <taxon>Ramazzottius</taxon>
    </lineage>
</organism>
<reference evidence="5 6" key="1">
    <citation type="journal article" date="2016" name="Nat. Commun.">
        <title>Extremotolerant tardigrade genome and improved radiotolerance of human cultured cells by tardigrade-unique protein.</title>
        <authorList>
            <person name="Hashimoto T."/>
            <person name="Horikawa D.D."/>
            <person name="Saito Y."/>
            <person name="Kuwahara H."/>
            <person name="Kozuka-Hata H."/>
            <person name="Shin-I T."/>
            <person name="Minakuchi Y."/>
            <person name="Ohishi K."/>
            <person name="Motoyama A."/>
            <person name="Aizu T."/>
            <person name="Enomoto A."/>
            <person name="Kondo K."/>
            <person name="Tanaka S."/>
            <person name="Hara Y."/>
            <person name="Koshikawa S."/>
            <person name="Sagara H."/>
            <person name="Miura T."/>
            <person name="Yokobori S."/>
            <person name="Miyagawa K."/>
            <person name="Suzuki Y."/>
            <person name="Kubo T."/>
            <person name="Oyama M."/>
            <person name="Kohara Y."/>
            <person name="Fujiyama A."/>
            <person name="Arakawa K."/>
            <person name="Katayama T."/>
            <person name="Toyoda A."/>
            <person name="Kunieda T."/>
        </authorList>
    </citation>
    <scope>NUCLEOTIDE SEQUENCE [LARGE SCALE GENOMIC DNA]</scope>
    <source>
        <strain evidence="5 6">YOKOZUNA-1</strain>
    </source>
</reference>
<keyword evidence="6" id="KW-1185">Reference proteome</keyword>
<dbReference type="OrthoDB" id="361362at2759"/>
<dbReference type="InterPro" id="IPR024679">
    <property type="entry name" value="Ipi1_N"/>
</dbReference>
<dbReference type="STRING" id="947166.A0A1D1W4Y5"/>
<dbReference type="InterPro" id="IPR016024">
    <property type="entry name" value="ARM-type_fold"/>
</dbReference>
<evidence type="ECO:0000313" key="6">
    <source>
        <dbReference type="Proteomes" id="UP000186922"/>
    </source>
</evidence>
<dbReference type="Proteomes" id="UP000186922">
    <property type="component" value="Unassembled WGS sequence"/>
</dbReference>
<accession>A0A1D1W4Y5</accession>
<dbReference type="InterPro" id="IPR011989">
    <property type="entry name" value="ARM-like"/>
</dbReference>
<dbReference type="SUPFAM" id="SSF48371">
    <property type="entry name" value="ARM repeat"/>
    <property type="match status" value="1"/>
</dbReference>
<sequence>MAKRTRRKQNERKDFQKVKFKVGKQKPKGLNATDTSFKTKGIALRTQFQVSSAAHTSSRGLGVKEICSLLGHSTASQRTFAFNELTDYLNNHATLACDNLGNLLNAILPRLMDEDHRLRTRCWAALTCLFQIATGRCSTALEPFSSVIVNYVVCGLTHVEAAIAVSSLSAVDLLTDFLPLKSCTEESVRLLKALMAMISVIGQSKKKKREVQLLSTGHFANGPARLLVLWRIAMVIEKVCHVEKGTKGQREWMEWDTTRPTSFLLRSPLAVDLTARPVMWMTEVESSSATEKAWASTSLSLESINQRPMDDLMATLLRAVFLIKAFFPSIAQEDTAMTFGRLAGHRCSQDILKAVIAYFHHLVLEQELAAVKFPATVFLAAIKVVTEENPVTIKTYKKKADKGSRFSKVPEMKQRLFPGDRGDKDEASNSLNRNAQQLFETYQDFILATNGNSQLRHKVQVEISKLKTALAKVPKCVESPKVKKSRYSVQSFDYDNAVIADRETILHDHAYSGNIPLINVDETEEPVEEFIESEIVFPSENEEEDFGMEVDNDIDDNEQSFDFGELDNEMKLFS</sequence>
<dbReference type="Pfam" id="PF12333">
    <property type="entry name" value="Ipi1_N"/>
    <property type="match status" value="1"/>
</dbReference>
<feature type="domain" description="Pre-rRNA-processing protein Ipi1 N-terminal" evidence="4">
    <location>
        <begin position="140"/>
        <end position="226"/>
    </location>
</feature>
<evidence type="ECO:0000256" key="3">
    <source>
        <dbReference type="ARBA" id="ARBA00023242"/>
    </source>
</evidence>
<comment type="subcellular location">
    <subcellularLocation>
        <location evidence="1">Nucleus</location>
    </subcellularLocation>
</comment>
<evidence type="ECO:0000256" key="1">
    <source>
        <dbReference type="ARBA" id="ARBA00004123"/>
    </source>
</evidence>
<comment type="similarity">
    <text evidence="2">Belongs to the IPI1/TEX10 family.</text>
</comment>
<evidence type="ECO:0000313" key="5">
    <source>
        <dbReference type="EMBL" id="GAV07228.1"/>
    </source>
</evidence>
<dbReference type="PANTHER" id="PTHR16056:SF2">
    <property type="entry name" value="TESTIS-EXPRESSED PROTEIN 10"/>
    <property type="match status" value="1"/>
</dbReference>
<name>A0A1D1W4Y5_RAMVA</name>